<dbReference type="RefSeq" id="WP_057940762.1">
    <property type="nucleotide sequence ID" value="NZ_ACJX03000001.1"/>
</dbReference>
<evidence type="ECO:0000313" key="3">
    <source>
        <dbReference type="EMBL" id="KRT35497.1"/>
    </source>
</evidence>
<dbReference type="Gene3D" id="3.40.1620.10">
    <property type="entry name" value="YefM-like domain"/>
    <property type="match status" value="1"/>
</dbReference>
<dbReference type="Pfam" id="PF02604">
    <property type="entry name" value="PhdYeFM_antitox"/>
    <property type="match status" value="1"/>
</dbReference>
<gene>
    <name evidence="3" type="ORF">HMPREF1705_02728</name>
</gene>
<accession>A0A0T5XAU1</accession>
<comment type="function">
    <text evidence="2">Antitoxin component of a type II toxin-antitoxin (TA) system.</text>
</comment>
<comment type="similarity">
    <text evidence="1 2">Belongs to the phD/YefM antitoxin family.</text>
</comment>
<dbReference type="Proteomes" id="UP000005273">
    <property type="component" value="Unassembled WGS sequence"/>
</dbReference>
<keyword evidence="4" id="KW-1185">Reference proteome</keyword>
<dbReference type="eggNOG" id="ENOG502ZQEB">
    <property type="taxonomic scope" value="Bacteria"/>
</dbReference>
<evidence type="ECO:0000313" key="4">
    <source>
        <dbReference type="Proteomes" id="UP000005273"/>
    </source>
</evidence>
<dbReference type="STRING" id="592015.HMPREF1705_02728"/>
<dbReference type="AlphaFoldDB" id="A0A0T5XAU1"/>
<dbReference type="EMBL" id="ACJX03000001">
    <property type="protein sequence ID" value="KRT35497.1"/>
    <property type="molecule type" value="Genomic_DNA"/>
</dbReference>
<dbReference type="InterPro" id="IPR006442">
    <property type="entry name" value="Antitoxin_Phd/YefM"/>
</dbReference>
<protein>
    <recommendedName>
        <fullName evidence="2">Antitoxin</fullName>
    </recommendedName>
</protein>
<comment type="caution">
    <text evidence="3">The sequence shown here is derived from an EMBL/GenBank/DDBJ whole genome shotgun (WGS) entry which is preliminary data.</text>
</comment>
<dbReference type="InterPro" id="IPR036165">
    <property type="entry name" value="YefM-like_sf"/>
</dbReference>
<evidence type="ECO:0000256" key="1">
    <source>
        <dbReference type="ARBA" id="ARBA00009981"/>
    </source>
</evidence>
<sequence>MKSGAKKKTPEFIYRDGKPVAVILDINEYRELLERLEDVEDLKLLEEMRKKPLHFRELDEFLRECQSGRV</sequence>
<dbReference type="SUPFAM" id="SSF143120">
    <property type="entry name" value="YefM-like"/>
    <property type="match status" value="1"/>
</dbReference>
<name>A0A0T5XAU1_9BACT</name>
<reference evidence="4" key="1">
    <citation type="submission" date="2012-09" db="EMBL/GenBank/DDBJ databases">
        <authorList>
            <person name="Weinstock G."/>
            <person name="Sodergren E."/>
            <person name="Clifton S."/>
            <person name="Fulton L."/>
            <person name="Fulton B."/>
            <person name="Courtney L."/>
            <person name="Fronick C."/>
            <person name="Harrison M."/>
            <person name="Strong C."/>
            <person name="Farmer C."/>
            <person name="Delehaunty K."/>
            <person name="Markovic C."/>
            <person name="Hall O."/>
            <person name="Minx P."/>
            <person name="Tomlinson C."/>
            <person name="Mitreva M."/>
            <person name="Nelson J."/>
            <person name="Hou S."/>
            <person name="Wollam A."/>
            <person name="Pepin K.H."/>
            <person name="Johnson M."/>
            <person name="Bhonagiri V."/>
            <person name="Nash W.E."/>
            <person name="Suruliraj S."/>
            <person name="Warren W."/>
            <person name="Chinwalla A."/>
            <person name="Mardis E.R."/>
            <person name="Wilson R.K."/>
        </authorList>
    </citation>
    <scope>NUCLEOTIDE SEQUENCE [LARGE SCALE GENOMIC DNA]</scope>
    <source>
        <strain evidence="4">OS1</strain>
    </source>
</reference>
<evidence type="ECO:0000256" key="2">
    <source>
        <dbReference type="RuleBase" id="RU362080"/>
    </source>
</evidence>
<organism evidence="3 4">
    <name type="scientific">Acetomicrobium hydrogeniformans ATCC BAA-1850</name>
    <dbReference type="NCBI Taxonomy" id="592015"/>
    <lineage>
        <taxon>Bacteria</taxon>
        <taxon>Thermotogati</taxon>
        <taxon>Synergistota</taxon>
        <taxon>Synergistia</taxon>
        <taxon>Synergistales</taxon>
        <taxon>Acetomicrobiaceae</taxon>
        <taxon>Acetomicrobium</taxon>
    </lineage>
</organism>
<proteinExistence type="inferred from homology"/>